<organism evidence="2 3">
    <name type="scientific">Actinorhabdospora filicis</name>
    <dbReference type="NCBI Taxonomy" id="1785913"/>
    <lineage>
        <taxon>Bacteria</taxon>
        <taxon>Bacillati</taxon>
        <taxon>Actinomycetota</taxon>
        <taxon>Actinomycetes</taxon>
        <taxon>Micromonosporales</taxon>
        <taxon>Micromonosporaceae</taxon>
        <taxon>Actinorhabdospora</taxon>
    </lineage>
</organism>
<comment type="caution">
    <text evidence="2">The sequence shown here is derived from an EMBL/GenBank/DDBJ whole genome shotgun (WGS) entry which is preliminary data.</text>
</comment>
<dbReference type="Proteomes" id="UP001165079">
    <property type="component" value="Unassembled WGS sequence"/>
</dbReference>
<gene>
    <name evidence="2" type="ORF">Afil01_29790</name>
</gene>
<feature type="chain" id="PRO_5040871577" description="Peptidase inhibitor family I36" evidence="1">
    <location>
        <begin position="31"/>
        <end position="127"/>
    </location>
</feature>
<sequence>MNLKRKITGVAAALAAALTLCVVSAAPAQAADGWVMDARCDGALCLAMYKYTSGNQVYIRDEHASINSIWLAKGDLDIWGPTEDFERHAMDEHETGRDVGVWVAKGRLVCGHAKKWGLGETTFCLVA</sequence>
<evidence type="ECO:0000313" key="3">
    <source>
        <dbReference type="Proteomes" id="UP001165079"/>
    </source>
</evidence>
<evidence type="ECO:0008006" key="4">
    <source>
        <dbReference type="Google" id="ProtNLM"/>
    </source>
</evidence>
<evidence type="ECO:0000313" key="2">
    <source>
        <dbReference type="EMBL" id="GLZ78172.1"/>
    </source>
</evidence>
<name>A0A9W6W3H8_9ACTN</name>
<dbReference type="AlphaFoldDB" id="A0A9W6W3H8"/>
<dbReference type="EMBL" id="BSTX01000002">
    <property type="protein sequence ID" value="GLZ78172.1"/>
    <property type="molecule type" value="Genomic_DNA"/>
</dbReference>
<protein>
    <recommendedName>
        <fullName evidence="4">Peptidase inhibitor family I36</fullName>
    </recommendedName>
</protein>
<evidence type="ECO:0000256" key="1">
    <source>
        <dbReference type="SAM" id="SignalP"/>
    </source>
</evidence>
<keyword evidence="1" id="KW-0732">Signal</keyword>
<reference evidence="2" key="1">
    <citation type="submission" date="2023-03" db="EMBL/GenBank/DDBJ databases">
        <title>Actinorhabdospora filicis NBRC 111898.</title>
        <authorList>
            <person name="Ichikawa N."/>
            <person name="Sato H."/>
            <person name="Tonouchi N."/>
        </authorList>
    </citation>
    <scope>NUCLEOTIDE SEQUENCE</scope>
    <source>
        <strain evidence="2">NBRC 111898</strain>
    </source>
</reference>
<feature type="signal peptide" evidence="1">
    <location>
        <begin position="1"/>
        <end position="30"/>
    </location>
</feature>
<dbReference type="RefSeq" id="WP_285663344.1">
    <property type="nucleotide sequence ID" value="NZ_BSTX01000002.1"/>
</dbReference>
<keyword evidence="3" id="KW-1185">Reference proteome</keyword>
<proteinExistence type="predicted"/>
<accession>A0A9W6W3H8</accession>